<reference evidence="2" key="1">
    <citation type="submission" date="2023-03" db="EMBL/GenBank/DDBJ databases">
        <title>Massive genome expansion in bonnet fungi (Mycena s.s.) driven by repeated elements and novel gene families across ecological guilds.</title>
        <authorList>
            <consortium name="Lawrence Berkeley National Laboratory"/>
            <person name="Harder C.B."/>
            <person name="Miyauchi S."/>
            <person name="Viragh M."/>
            <person name="Kuo A."/>
            <person name="Thoen E."/>
            <person name="Andreopoulos B."/>
            <person name="Lu D."/>
            <person name="Skrede I."/>
            <person name="Drula E."/>
            <person name="Henrissat B."/>
            <person name="Morin E."/>
            <person name="Kohler A."/>
            <person name="Barry K."/>
            <person name="LaButti K."/>
            <person name="Morin E."/>
            <person name="Salamov A."/>
            <person name="Lipzen A."/>
            <person name="Mereny Z."/>
            <person name="Hegedus B."/>
            <person name="Baldrian P."/>
            <person name="Stursova M."/>
            <person name="Weitz H."/>
            <person name="Taylor A."/>
            <person name="Grigoriev I.V."/>
            <person name="Nagy L.G."/>
            <person name="Martin F."/>
            <person name="Kauserud H."/>
        </authorList>
    </citation>
    <scope>NUCLEOTIDE SEQUENCE</scope>
    <source>
        <strain evidence="2">CBHHK173m</strain>
    </source>
</reference>
<evidence type="ECO:0000313" key="3">
    <source>
        <dbReference type="Proteomes" id="UP001222325"/>
    </source>
</evidence>
<proteinExistence type="predicted"/>
<evidence type="ECO:0000256" key="1">
    <source>
        <dbReference type="SAM" id="Phobius"/>
    </source>
</evidence>
<keyword evidence="1" id="KW-0812">Transmembrane</keyword>
<feature type="transmembrane region" description="Helical" evidence="1">
    <location>
        <begin position="12"/>
        <end position="31"/>
    </location>
</feature>
<comment type="caution">
    <text evidence="2">The sequence shown here is derived from an EMBL/GenBank/DDBJ whole genome shotgun (WGS) entry which is preliminary data.</text>
</comment>
<accession>A0AAD6XTJ3</accession>
<dbReference type="EMBL" id="JARJCN010000008">
    <property type="protein sequence ID" value="KAJ7098586.1"/>
    <property type="molecule type" value="Genomic_DNA"/>
</dbReference>
<dbReference type="Proteomes" id="UP001222325">
    <property type="component" value="Unassembled WGS sequence"/>
</dbReference>
<name>A0AAD6XTJ3_9AGAR</name>
<organism evidence="2 3">
    <name type="scientific">Mycena belliarum</name>
    <dbReference type="NCBI Taxonomy" id="1033014"/>
    <lineage>
        <taxon>Eukaryota</taxon>
        <taxon>Fungi</taxon>
        <taxon>Dikarya</taxon>
        <taxon>Basidiomycota</taxon>
        <taxon>Agaricomycotina</taxon>
        <taxon>Agaricomycetes</taxon>
        <taxon>Agaricomycetidae</taxon>
        <taxon>Agaricales</taxon>
        <taxon>Marasmiineae</taxon>
        <taxon>Mycenaceae</taxon>
        <taxon>Mycena</taxon>
    </lineage>
</organism>
<evidence type="ECO:0000313" key="2">
    <source>
        <dbReference type="EMBL" id="KAJ7098586.1"/>
    </source>
</evidence>
<keyword evidence="1" id="KW-0472">Membrane</keyword>
<sequence>MAPARTTTRTRGVLLLMPLAATSLFGFGVLLDWDGVGGGGGEGMEMGAMDSTGGSLLFGHDSLVSEFLVAFHESYFCQVADKKCQTITFHFLWQTDRISHWHHAGTVCQGVCYRRSED</sequence>
<gene>
    <name evidence="2" type="ORF">B0H15DRAFT_582751</name>
</gene>
<protein>
    <submittedName>
        <fullName evidence="2">Uncharacterized protein</fullName>
    </submittedName>
</protein>
<keyword evidence="3" id="KW-1185">Reference proteome</keyword>
<keyword evidence="1" id="KW-1133">Transmembrane helix</keyword>
<dbReference type="AlphaFoldDB" id="A0AAD6XTJ3"/>